<dbReference type="NCBIfam" id="NF033594">
    <property type="entry name" value="transpos_ISNCY_2"/>
    <property type="match status" value="1"/>
</dbReference>
<dbReference type="AlphaFoldDB" id="A0A375DZ26"/>
<accession>A0A375DZ26</accession>
<evidence type="ECO:0000313" key="3">
    <source>
        <dbReference type="EMBL" id="SOZ56121.1"/>
    </source>
</evidence>
<sequence>MAGTEVITVSMRELDRLKTVQAVMDGQLRPGVAAERLEITDRQLRRLLERYRLEGPAGLVSRKRGRPSNNRLSGEREAAALGLIREHYADFGPTLAAEKLREAHGLTLAKETVRRLMMVAGLWVPRKQRPLKVYQPRNRRACYGELIQIDGCDHRWFEERAPACTLLVYVDDATSRIMELRFTHSEATFTYFAATRAYLERHGKPVAFYSDKASVFRVNKQGATSGDGHTQFARALFELNIEGICANSSQAKGRVERTHLTLQDRLVKELRLRGISTMEAANGFMAEFIADYNARFAKVPRNNHNAHRPLRPDENLDLIFAWREPRCVSKSLTIQYDKMLYLLADTPEHRKLLAATSTSITTQMAGSSRGLMAPPCPTPPMTGCRKWTRARSWTTSAWDMCCSWRNTCRRSAITRVRSLCLARRGFRASVDGRPARNRSGRSARTICWKRCKGCRSSRGRLTERKTDSACAGSSTGLRQHGLDSVTSGQHHRPTLTPIADQPDIST</sequence>
<organism evidence="3">
    <name type="scientific">Cupriavidus taiwanensis</name>
    <dbReference type="NCBI Taxonomy" id="164546"/>
    <lineage>
        <taxon>Bacteria</taxon>
        <taxon>Pseudomonadati</taxon>
        <taxon>Pseudomonadota</taxon>
        <taxon>Betaproteobacteria</taxon>
        <taxon>Burkholderiales</taxon>
        <taxon>Burkholderiaceae</taxon>
        <taxon>Cupriavidus</taxon>
    </lineage>
</organism>
<dbReference type="InterPro" id="IPR009057">
    <property type="entry name" value="Homeodomain-like_sf"/>
</dbReference>
<dbReference type="EMBL" id="OFTH01000014">
    <property type="protein sequence ID" value="SOZ56121.1"/>
    <property type="molecule type" value="Genomic_DNA"/>
</dbReference>
<dbReference type="InterPro" id="IPR001584">
    <property type="entry name" value="Integrase_cat-core"/>
</dbReference>
<dbReference type="GO" id="GO:0015074">
    <property type="term" value="P:DNA integration"/>
    <property type="evidence" value="ECO:0007669"/>
    <property type="project" value="InterPro"/>
</dbReference>
<protein>
    <recommendedName>
        <fullName evidence="2">Integrase catalytic domain-containing protein</fullName>
    </recommendedName>
</protein>
<dbReference type="SUPFAM" id="SSF53098">
    <property type="entry name" value="Ribonuclease H-like"/>
    <property type="match status" value="1"/>
</dbReference>
<proteinExistence type="predicted"/>
<reference evidence="3" key="1">
    <citation type="submission" date="2018-01" db="EMBL/GenBank/DDBJ databases">
        <authorList>
            <person name="Clerissi C."/>
        </authorList>
    </citation>
    <scope>NUCLEOTIDE SEQUENCE</scope>
    <source>
        <strain evidence="3">Cupriavidus taiwanensis STM 8556</strain>
    </source>
</reference>
<comment type="caution">
    <text evidence="3">The sequence shown here is derived from an EMBL/GenBank/DDBJ whole genome shotgun (WGS) entry which is preliminary data.</text>
</comment>
<dbReference type="InterPro" id="IPR047797">
    <property type="entry name" value="ISNCY_transpos"/>
</dbReference>
<dbReference type="GO" id="GO:0003676">
    <property type="term" value="F:nucleic acid binding"/>
    <property type="evidence" value="ECO:0007669"/>
    <property type="project" value="InterPro"/>
</dbReference>
<dbReference type="InterPro" id="IPR012337">
    <property type="entry name" value="RNaseH-like_sf"/>
</dbReference>
<evidence type="ECO:0000256" key="1">
    <source>
        <dbReference type="SAM" id="MobiDB-lite"/>
    </source>
</evidence>
<dbReference type="PANTHER" id="PTHR35004">
    <property type="entry name" value="TRANSPOSASE RV3428C-RELATED"/>
    <property type="match status" value="1"/>
</dbReference>
<feature type="region of interest" description="Disordered" evidence="1">
    <location>
        <begin position="480"/>
        <end position="506"/>
    </location>
</feature>
<feature type="domain" description="Integrase catalytic" evidence="2">
    <location>
        <begin position="126"/>
        <end position="317"/>
    </location>
</feature>
<dbReference type="PANTHER" id="PTHR35004:SF7">
    <property type="entry name" value="INTEGRASE PROTEIN"/>
    <property type="match status" value="1"/>
</dbReference>
<dbReference type="PROSITE" id="PS50994">
    <property type="entry name" value="INTEGRASE"/>
    <property type="match status" value="1"/>
</dbReference>
<dbReference type="SUPFAM" id="SSF46689">
    <property type="entry name" value="Homeodomain-like"/>
    <property type="match status" value="1"/>
</dbReference>
<dbReference type="Proteomes" id="UP000256952">
    <property type="component" value="Chromosome CBM2613_a"/>
</dbReference>
<dbReference type="Gene3D" id="3.30.420.10">
    <property type="entry name" value="Ribonuclease H-like superfamily/Ribonuclease H"/>
    <property type="match status" value="1"/>
</dbReference>
<evidence type="ECO:0000259" key="2">
    <source>
        <dbReference type="PROSITE" id="PS50994"/>
    </source>
</evidence>
<gene>
    <name evidence="3" type="ORF">CBM2613_A210007</name>
</gene>
<name>A0A375DZ26_9BURK</name>
<dbReference type="Pfam" id="PF13551">
    <property type="entry name" value="HTH_29"/>
    <property type="match status" value="1"/>
</dbReference>
<dbReference type="InterPro" id="IPR036397">
    <property type="entry name" value="RNaseH_sf"/>
</dbReference>